<evidence type="ECO:0000313" key="2">
    <source>
        <dbReference type="Proteomes" id="UP000228687"/>
    </source>
</evidence>
<dbReference type="EMBL" id="PEXT01000010">
    <property type="protein sequence ID" value="PIS43585.1"/>
    <property type="molecule type" value="Genomic_DNA"/>
</dbReference>
<gene>
    <name evidence="1" type="ORF">COT23_00620</name>
</gene>
<protein>
    <submittedName>
        <fullName evidence="1">Uncharacterized protein</fullName>
    </submittedName>
</protein>
<proteinExistence type="predicted"/>
<sequence>MKGLLLGILLIAILGIGGVVYRNAVEHPSQPIVCPLDAIVCPDGTPISRVGSSCTFLACPPPNVSLSDIGIAFVLPDGFMSSSRPGDTGDLVMQYSMPVGSSTANITISRFMIETSPDSTSSPQATALSTIQQTAIGGASGAPVSATSFSSTVLGDHRFTVVSIERFEGVIDTAYYLARSTDVLRFDAIDRGADWTNPSLNISTLPAHAALRELLTTLQWQ</sequence>
<dbReference type="AlphaFoldDB" id="A0A2H0YYN6"/>
<organism evidence="1 2">
    <name type="scientific">Candidatus Kaiserbacteria bacterium CG08_land_8_20_14_0_20_50_21</name>
    <dbReference type="NCBI Taxonomy" id="1974604"/>
    <lineage>
        <taxon>Bacteria</taxon>
        <taxon>Candidatus Kaiseribacteriota</taxon>
    </lineage>
</organism>
<accession>A0A2H0YYN6</accession>
<reference evidence="2" key="1">
    <citation type="submission" date="2017-09" db="EMBL/GenBank/DDBJ databases">
        <title>Depth-based differentiation of microbial function through sediment-hosted aquifers and enrichment of novel symbionts in the deep terrestrial subsurface.</title>
        <authorList>
            <person name="Probst A.J."/>
            <person name="Ladd B."/>
            <person name="Jarett J.K."/>
            <person name="Geller-Mcgrath D.E."/>
            <person name="Sieber C.M.K."/>
            <person name="Emerson J.B."/>
            <person name="Anantharaman K."/>
            <person name="Thomas B.C."/>
            <person name="Malmstrom R."/>
            <person name="Stieglmeier M."/>
            <person name="Klingl A."/>
            <person name="Woyke T."/>
            <person name="Ryan C.M."/>
            <person name="Banfield J.F."/>
        </authorList>
    </citation>
    <scope>NUCLEOTIDE SEQUENCE [LARGE SCALE GENOMIC DNA]</scope>
</reference>
<comment type="caution">
    <text evidence="1">The sequence shown here is derived from an EMBL/GenBank/DDBJ whole genome shotgun (WGS) entry which is preliminary data.</text>
</comment>
<evidence type="ECO:0000313" key="1">
    <source>
        <dbReference type="EMBL" id="PIS43585.1"/>
    </source>
</evidence>
<name>A0A2H0YYN6_9BACT</name>
<dbReference type="Proteomes" id="UP000228687">
    <property type="component" value="Unassembled WGS sequence"/>
</dbReference>